<gene>
    <name evidence="3" type="ORF">PCANC_12821</name>
</gene>
<feature type="domain" description="CxC1-like cysteine cluster associated with KDZ transposases" evidence="2">
    <location>
        <begin position="145"/>
        <end position="248"/>
    </location>
</feature>
<dbReference type="AlphaFoldDB" id="A0A2N5T0B3"/>
<evidence type="ECO:0000259" key="2">
    <source>
        <dbReference type="Pfam" id="PF18802"/>
    </source>
</evidence>
<organism evidence="3 4">
    <name type="scientific">Puccinia coronata f. sp. avenae</name>
    <dbReference type="NCBI Taxonomy" id="200324"/>
    <lineage>
        <taxon>Eukaryota</taxon>
        <taxon>Fungi</taxon>
        <taxon>Dikarya</taxon>
        <taxon>Basidiomycota</taxon>
        <taxon>Pucciniomycotina</taxon>
        <taxon>Pucciniomycetes</taxon>
        <taxon>Pucciniales</taxon>
        <taxon>Pucciniaceae</taxon>
        <taxon>Puccinia</taxon>
    </lineage>
</organism>
<protein>
    <recommendedName>
        <fullName evidence="2">CxC1-like cysteine cluster associated with KDZ transposases domain-containing protein</fullName>
    </recommendedName>
</protein>
<reference evidence="3 4" key="1">
    <citation type="submission" date="2017-11" db="EMBL/GenBank/DDBJ databases">
        <title>De novo assembly and phasing of dikaryotic genomes from two isolates of Puccinia coronata f. sp. avenae, the causal agent of oat crown rust.</title>
        <authorList>
            <person name="Miller M.E."/>
            <person name="Zhang Y."/>
            <person name="Omidvar V."/>
            <person name="Sperschneider J."/>
            <person name="Schwessinger B."/>
            <person name="Raley C."/>
            <person name="Palmer J.M."/>
            <person name="Garnica D."/>
            <person name="Upadhyaya N."/>
            <person name="Rathjen J."/>
            <person name="Taylor J.M."/>
            <person name="Park R.F."/>
            <person name="Dodds P.N."/>
            <person name="Hirsch C.D."/>
            <person name="Kianian S.F."/>
            <person name="Figueroa M."/>
        </authorList>
    </citation>
    <scope>NUCLEOTIDE SEQUENCE [LARGE SCALE GENOMIC DNA]</scope>
    <source>
        <strain evidence="3">12NC29</strain>
    </source>
</reference>
<feature type="region of interest" description="Disordered" evidence="1">
    <location>
        <begin position="18"/>
        <end position="38"/>
    </location>
</feature>
<dbReference type="InterPro" id="IPR040521">
    <property type="entry name" value="KDZ"/>
</dbReference>
<dbReference type="EMBL" id="PGCJ01000822">
    <property type="protein sequence ID" value="PLW18924.1"/>
    <property type="molecule type" value="Genomic_DNA"/>
</dbReference>
<evidence type="ECO:0000313" key="4">
    <source>
        <dbReference type="Proteomes" id="UP000235388"/>
    </source>
</evidence>
<sequence>MPRCRHDPTLFSNEIATVSTSRRRRTARRQLRDASSERLEREQYHQDLAVAEQLGFIDRRPRVTGRHASNNSDREIFQPYIGSYAGPDVEMDVDVEAVDLPSAAHAAYHRMRRYAEIRENISNRWTELELIVTATYLSCQKTYSNWTVFPDAFVLPPNTCTCTKTAVHTRKLHLIGITHRQTADVPFCKCMPDVVRLVHYGYFACSPDKPRTAFSIPVMQFHHFLWETAVLSTYSFVKALSTFLDSRCKLPLYARGSRHKKRNLRVPFSHSVELYSRVLQLSNSIHTQGLSLSTTDQWASKCPRCFGPREGEVKVDESKPDIIMALDGNFQQRHYAYASKDNPPESKYPHAFIPPSRIVADAVTFAATDSAAEGIDPPCADSHKAANDIRGETTWEKCDDNGLFGSACRHDIPLLFVNIHKTGEKLYYPISILNHVLSVFPQHKVGILYDLGCQLETHVRKRGLLTERVGDLMFGTSVFHAYAHEWSCQVKYNPRLNWWWGLSDGECLEQLWAFLSPLISTLRVSTRLHRLTAIQARSDYYTNQLNESAAVWLSQKLKHAKVVHRVSREALEELHAIRDPNTGRQLYTNDFFEQQWRDERNYHLNSSTDERQEVELGRLLSLEIELEQAWATVPMTPEQVVNWANTVDRVQTNLAAQRARVATNGVVDNLPPEQKDKLRILWYLKTELRRAFLSLVEEKQPLLRVCRAGESSTLGTRGQQRVLDALRKQANKLKTVLEAYNTQATEFAASNPNRPAPPTITHTNLLRLQADDTFWNDGLFTNANEPWAIDPHTQDGIRRLASHQRSAEEIRRLGWEARRLMRWATHYHTQHVALLAALNDYITDPDRPANIPPLLDSLVNHPFLVNHRSLDDKLKSCEVIVHAETIHLCTLQLDWNRNIHKVVADTPAQTDDETILELWNVQINRIKLSLAYGFLSGIPGDLASNQIHVLNGGAVEDVPFEDEDPEEEDKDKETYLANIEDILAKTMRADLEQENGVVV</sequence>
<dbReference type="InterPro" id="IPR041320">
    <property type="entry name" value="CxC1"/>
</dbReference>
<dbReference type="PANTHER" id="PTHR33096:SF1">
    <property type="entry name" value="CXC1-LIKE CYSTEINE CLUSTER ASSOCIATED WITH KDZ TRANSPOSASES DOMAIN-CONTAINING PROTEIN"/>
    <property type="match status" value="1"/>
</dbReference>
<dbReference type="STRING" id="200324.A0A2N5T0B3"/>
<name>A0A2N5T0B3_9BASI</name>
<evidence type="ECO:0000256" key="1">
    <source>
        <dbReference type="SAM" id="MobiDB-lite"/>
    </source>
</evidence>
<dbReference type="PANTHER" id="PTHR33096">
    <property type="entry name" value="CXC2 DOMAIN-CONTAINING PROTEIN"/>
    <property type="match status" value="1"/>
</dbReference>
<proteinExistence type="predicted"/>
<dbReference type="Proteomes" id="UP000235388">
    <property type="component" value="Unassembled WGS sequence"/>
</dbReference>
<dbReference type="Pfam" id="PF18758">
    <property type="entry name" value="KDZ"/>
    <property type="match status" value="1"/>
</dbReference>
<accession>A0A2N5T0B3</accession>
<evidence type="ECO:0000313" key="3">
    <source>
        <dbReference type="EMBL" id="PLW18924.1"/>
    </source>
</evidence>
<comment type="caution">
    <text evidence="3">The sequence shown here is derived from an EMBL/GenBank/DDBJ whole genome shotgun (WGS) entry which is preliminary data.</text>
</comment>
<dbReference type="Pfam" id="PF18802">
    <property type="entry name" value="CxC1"/>
    <property type="match status" value="1"/>
</dbReference>
<keyword evidence="4" id="KW-1185">Reference proteome</keyword>
<dbReference type="OrthoDB" id="2507164at2759"/>